<keyword evidence="2" id="KW-1185">Reference proteome</keyword>
<reference evidence="2" key="1">
    <citation type="submission" date="2018-02" db="EMBL/GenBank/DDBJ databases">
        <authorList>
            <person name="Moore K."/>
            <person name="Momper L."/>
        </authorList>
    </citation>
    <scope>NUCLEOTIDE SEQUENCE [LARGE SCALE GENOMIC DNA]</scope>
    <source>
        <strain evidence="2">ULC18</strain>
    </source>
</reference>
<comment type="caution">
    <text evidence="1">The sequence shown here is derived from an EMBL/GenBank/DDBJ whole genome shotgun (WGS) entry which is preliminary data.</text>
</comment>
<gene>
    <name evidence="1" type="ORF">C7B82_25245</name>
</gene>
<dbReference type="OrthoDB" id="582709at2"/>
<reference evidence="1 2" key="2">
    <citation type="submission" date="2018-03" db="EMBL/GenBank/DDBJ databases">
        <title>The ancient ancestry and fast evolution of plastids.</title>
        <authorList>
            <person name="Moore K.R."/>
            <person name="Magnabosco C."/>
            <person name="Momper L."/>
            <person name="Gold D.A."/>
            <person name="Bosak T."/>
            <person name="Fournier G.P."/>
        </authorList>
    </citation>
    <scope>NUCLEOTIDE SEQUENCE [LARGE SCALE GENOMIC DNA]</scope>
    <source>
        <strain evidence="1 2">ULC18</strain>
    </source>
</reference>
<dbReference type="EMBL" id="PVWK01000140">
    <property type="protein sequence ID" value="PSB24721.1"/>
    <property type="molecule type" value="Genomic_DNA"/>
</dbReference>
<evidence type="ECO:0000313" key="1">
    <source>
        <dbReference type="EMBL" id="PSB24721.1"/>
    </source>
</evidence>
<evidence type="ECO:0000313" key="2">
    <source>
        <dbReference type="Proteomes" id="UP000239576"/>
    </source>
</evidence>
<proteinExistence type="predicted"/>
<organism evidence="1 2">
    <name type="scientific">Stenomitos frigidus ULC18</name>
    <dbReference type="NCBI Taxonomy" id="2107698"/>
    <lineage>
        <taxon>Bacteria</taxon>
        <taxon>Bacillati</taxon>
        <taxon>Cyanobacteriota</taxon>
        <taxon>Cyanophyceae</taxon>
        <taxon>Leptolyngbyales</taxon>
        <taxon>Leptolyngbyaceae</taxon>
        <taxon>Stenomitos</taxon>
    </lineage>
</organism>
<protein>
    <submittedName>
        <fullName evidence="1">Cyanoexosortase A system-associated protein</fullName>
    </submittedName>
</protein>
<dbReference type="AlphaFoldDB" id="A0A2T1DWA3"/>
<dbReference type="NCBIfam" id="TIGR04153">
    <property type="entry name" value="cyanosortA_assc"/>
    <property type="match status" value="1"/>
</dbReference>
<name>A0A2T1DWA3_9CYAN</name>
<accession>A0A2T1DWA3</accession>
<dbReference type="InterPro" id="IPR026411">
    <property type="entry name" value="Cyanosort_A_assoc"/>
</dbReference>
<sequence>MQVTRPMVNTIRQPARMAVLVLSFSGALLVLGKAIVVPKAAETQPSYALPATVPLSDWQTASSESLQPMPEAIAGQAYQYRHSDQSLKVELRYMTGDGDVNRFLFVHTPIRQENNRLVLKYQPSIGFYGVLPYQGRAYLSACMNPRGESTVTAQQFVQNLRTHDLIPARLLPWLTGQQPLLDRRCLWTLMSVPVTQADSATLNKAYKTLETAWFSWYRWWQPNFPPT</sequence>
<dbReference type="Proteomes" id="UP000239576">
    <property type="component" value="Unassembled WGS sequence"/>
</dbReference>